<dbReference type="PANTHER" id="PTHR47201">
    <property type="entry name" value="BNAC09G30780D PROTEIN"/>
    <property type="match status" value="1"/>
</dbReference>
<name>A0AAE1WXW5_9LAMI</name>
<proteinExistence type="predicted"/>
<organism evidence="2 3">
    <name type="scientific">Sesamum angolense</name>
    <dbReference type="NCBI Taxonomy" id="2727404"/>
    <lineage>
        <taxon>Eukaryota</taxon>
        <taxon>Viridiplantae</taxon>
        <taxon>Streptophyta</taxon>
        <taxon>Embryophyta</taxon>
        <taxon>Tracheophyta</taxon>
        <taxon>Spermatophyta</taxon>
        <taxon>Magnoliopsida</taxon>
        <taxon>eudicotyledons</taxon>
        <taxon>Gunneridae</taxon>
        <taxon>Pentapetalae</taxon>
        <taxon>asterids</taxon>
        <taxon>lamiids</taxon>
        <taxon>Lamiales</taxon>
        <taxon>Pedaliaceae</taxon>
        <taxon>Sesamum</taxon>
    </lineage>
</organism>
<dbReference type="PANTHER" id="PTHR47201:SF1">
    <property type="entry name" value="PROTEIN DWD HYPERSENSITIVE TO UV-B 1"/>
    <property type="match status" value="1"/>
</dbReference>
<feature type="domain" description="DWD hypersensitive to UV-B 1 N-terminal" evidence="1">
    <location>
        <begin position="3"/>
        <end position="126"/>
    </location>
</feature>
<dbReference type="EMBL" id="JACGWL010000005">
    <property type="protein sequence ID" value="KAK4401724.1"/>
    <property type="molecule type" value="Genomic_DNA"/>
</dbReference>
<evidence type="ECO:0000313" key="2">
    <source>
        <dbReference type="EMBL" id="KAK4401724.1"/>
    </source>
</evidence>
<dbReference type="GO" id="GO:0080008">
    <property type="term" value="C:Cul4-RING E3 ubiquitin ligase complex"/>
    <property type="evidence" value="ECO:0007669"/>
    <property type="project" value="InterPro"/>
</dbReference>
<accession>A0AAE1WXW5</accession>
<reference evidence="2" key="1">
    <citation type="submission" date="2020-06" db="EMBL/GenBank/DDBJ databases">
        <authorList>
            <person name="Li T."/>
            <person name="Hu X."/>
            <person name="Zhang T."/>
            <person name="Song X."/>
            <person name="Zhang H."/>
            <person name="Dai N."/>
            <person name="Sheng W."/>
            <person name="Hou X."/>
            <person name="Wei L."/>
        </authorList>
    </citation>
    <scope>NUCLEOTIDE SEQUENCE</scope>
    <source>
        <strain evidence="2">K16</strain>
        <tissue evidence="2">Leaf</tissue>
    </source>
</reference>
<dbReference type="GO" id="GO:0071493">
    <property type="term" value="P:cellular response to UV-B"/>
    <property type="evidence" value="ECO:0007669"/>
    <property type="project" value="InterPro"/>
</dbReference>
<keyword evidence="3" id="KW-1185">Reference proteome</keyword>
<dbReference type="Proteomes" id="UP001289374">
    <property type="component" value="Unassembled WGS sequence"/>
</dbReference>
<dbReference type="Pfam" id="PF20919">
    <property type="entry name" value="DHU1_N"/>
    <property type="match status" value="1"/>
</dbReference>
<dbReference type="InterPro" id="IPR046377">
    <property type="entry name" value="DHU1"/>
</dbReference>
<sequence length="133" mass="15228">MATDIGTLEKRYFDACKGKESYQIRQSWQHYSRSFYSFNWCKAKIKKGRHEISTLMVSMDDLKDVDLYPLLDLLKEIDSSEIDAVDIVNRSSCVLSGEHVSAVLRAVNKKLRVVDICDISFGKDFLLISLNEA</sequence>
<dbReference type="InterPro" id="IPR048514">
    <property type="entry name" value="DHU1_N"/>
</dbReference>
<evidence type="ECO:0000259" key="1">
    <source>
        <dbReference type="Pfam" id="PF20919"/>
    </source>
</evidence>
<protein>
    <recommendedName>
        <fullName evidence="1">DWD hypersensitive to UV-B 1 N-terminal domain-containing protein</fullName>
    </recommendedName>
</protein>
<gene>
    <name evidence="2" type="ORF">Sango_0913100</name>
</gene>
<evidence type="ECO:0000313" key="3">
    <source>
        <dbReference type="Proteomes" id="UP001289374"/>
    </source>
</evidence>
<reference evidence="2" key="2">
    <citation type="journal article" date="2024" name="Plant">
        <title>Genomic evolution and insights into agronomic trait innovations of Sesamum species.</title>
        <authorList>
            <person name="Miao H."/>
            <person name="Wang L."/>
            <person name="Qu L."/>
            <person name="Liu H."/>
            <person name="Sun Y."/>
            <person name="Le M."/>
            <person name="Wang Q."/>
            <person name="Wei S."/>
            <person name="Zheng Y."/>
            <person name="Lin W."/>
            <person name="Duan Y."/>
            <person name="Cao H."/>
            <person name="Xiong S."/>
            <person name="Wang X."/>
            <person name="Wei L."/>
            <person name="Li C."/>
            <person name="Ma Q."/>
            <person name="Ju M."/>
            <person name="Zhao R."/>
            <person name="Li G."/>
            <person name="Mu C."/>
            <person name="Tian Q."/>
            <person name="Mei H."/>
            <person name="Zhang T."/>
            <person name="Gao T."/>
            <person name="Zhang H."/>
        </authorList>
    </citation>
    <scope>NUCLEOTIDE SEQUENCE</scope>
    <source>
        <strain evidence="2">K16</strain>
    </source>
</reference>
<comment type="caution">
    <text evidence="2">The sequence shown here is derived from an EMBL/GenBank/DDBJ whole genome shotgun (WGS) entry which is preliminary data.</text>
</comment>
<dbReference type="AlphaFoldDB" id="A0AAE1WXW5"/>